<dbReference type="STRING" id="49280.A9996_16075"/>
<sequence length="66" mass="8003">MKTLMQIKTHQLKLQLRYKQLIEQAYNLRQTDHALSDISEYKAIKLLNKLNRLKYLSRDSTRQRLT</sequence>
<evidence type="ECO:0000313" key="1">
    <source>
        <dbReference type="EMBL" id="RAJ18665.1"/>
    </source>
</evidence>
<evidence type="ECO:0000313" key="2">
    <source>
        <dbReference type="Proteomes" id="UP000248987"/>
    </source>
</evidence>
<accession>A0A1A7QVP8</accession>
<evidence type="ECO:0008006" key="3">
    <source>
        <dbReference type="Google" id="ProtNLM"/>
    </source>
</evidence>
<dbReference type="EMBL" id="QLLQ01000027">
    <property type="protein sequence ID" value="RAJ18665.1"/>
    <property type="molecule type" value="Genomic_DNA"/>
</dbReference>
<organism evidence="1 2">
    <name type="scientific">Gelidibacter algens</name>
    <dbReference type="NCBI Taxonomy" id="49280"/>
    <lineage>
        <taxon>Bacteria</taxon>
        <taxon>Pseudomonadati</taxon>
        <taxon>Bacteroidota</taxon>
        <taxon>Flavobacteriia</taxon>
        <taxon>Flavobacteriales</taxon>
        <taxon>Flavobacteriaceae</taxon>
        <taxon>Gelidibacter</taxon>
    </lineage>
</organism>
<comment type="caution">
    <text evidence="1">The sequence shown here is derived from an EMBL/GenBank/DDBJ whole genome shotgun (WGS) entry which is preliminary data.</text>
</comment>
<dbReference type="AlphaFoldDB" id="A0A1A7QVP8"/>
<gene>
    <name evidence="1" type="ORF">LX77_03768</name>
</gene>
<keyword evidence="2" id="KW-1185">Reference proteome</keyword>
<dbReference type="OrthoDB" id="1453925at2"/>
<reference evidence="1 2" key="1">
    <citation type="submission" date="2018-06" db="EMBL/GenBank/DDBJ databases">
        <title>Genomic Encyclopedia of Archaeal and Bacterial Type Strains, Phase II (KMG-II): from individual species to whole genera.</title>
        <authorList>
            <person name="Goeker M."/>
        </authorList>
    </citation>
    <scope>NUCLEOTIDE SEQUENCE [LARGE SCALE GENOMIC DNA]</scope>
    <source>
        <strain evidence="1 2">DSM 12408</strain>
    </source>
</reference>
<name>A0A1A7QVP8_9FLAO</name>
<proteinExistence type="predicted"/>
<dbReference type="InterPro" id="IPR045493">
    <property type="entry name" value="DUF6435"/>
</dbReference>
<dbReference type="NCBIfam" id="NF033487">
    <property type="entry name" value="Lacal_2735_fam"/>
    <property type="match status" value="1"/>
</dbReference>
<dbReference type="Proteomes" id="UP000248987">
    <property type="component" value="Unassembled WGS sequence"/>
</dbReference>
<protein>
    <recommendedName>
        <fullName evidence="3">Lacal_2735 family protein</fullName>
    </recommendedName>
</protein>